<feature type="compositionally biased region" description="Basic and acidic residues" evidence="1">
    <location>
        <begin position="1"/>
        <end position="12"/>
    </location>
</feature>
<gene>
    <name evidence="2" type="ORF">Slati_3554100</name>
</gene>
<sequence>MEEEPGKKEVHQEPGPLGFRPHKESTKPEGSLRPEGGQRPEGVRGLEGVCNLKDSVIGKILR</sequence>
<evidence type="ECO:0000256" key="1">
    <source>
        <dbReference type="SAM" id="MobiDB-lite"/>
    </source>
</evidence>
<feature type="region of interest" description="Disordered" evidence="1">
    <location>
        <begin position="1"/>
        <end position="50"/>
    </location>
</feature>
<reference evidence="2" key="2">
    <citation type="journal article" date="2024" name="Plant">
        <title>Genomic evolution and insights into agronomic trait innovations of Sesamum species.</title>
        <authorList>
            <person name="Miao H."/>
            <person name="Wang L."/>
            <person name="Qu L."/>
            <person name="Liu H."/>
            <person name="Sun Y."/>
            <person name="Le M."/>
            <person name="Wang Q."/>
            <person name="Wei S."/>
            <person name="Zheng Y."/>
            <person name="Lin W."/>
            <person name="Duan Y."/>
            <person name="Cao H."/>
            <person name="Xiong S."/>
            <person name="Wang X."/>
            <person name="Wei L."/>
            <person name="Li C."/>
            <person name="Ma Q."/>
            <person name="Ju M."/>
            <person name="Zhao R."/>
            <person name="Li G."/>
            <person name="Mu C."/>
            <person name="Tian Q."/>
            <person name="Mei H."/>
            <person name="Zhang T."/>
            <person name="Gao T."/>
            <person name="Zhang H."/>
        </authorList>
    </citation>
    <scope>NUCLEOTIDE SEQUENCE</scope>
    <source>
        <strain evidence="2">KEN1</strain>
    </source>
</reference>
<dbReference type="AlphaFoldDB" id="A0AAW2UJL7"/>
<feature type="compositionally biased region" description="Basic and acidic residues" evidence="1">
    <location>
        <begin position="21"/>
        <end position="44"/>
    </location>
</feature>
<organism evidence="2">
    <name type="scientific">Sesamum latifolium</name>
    <dbReference type="NCBI Taxonomy" id="2727402"/>
    <lineage>
        <taxon>Eukaryota</taxon>
        <taxon>Viridiplantae</taxon>
        <taxon>Streptophyta</taxon>
        <taxon>Embryophyta</taxon>
        <taxon>Tracheophyta</taxon>
        <taxon>Spermatophyta</taxon>
        <taxon>Magnoliopsida</taxon>
        <taxon>eudicotyledons</taxon>
        <taxon>Gunneridae</taxon>
        <taxon>Pentapetalae</taxon>
        <taxon>asterids</taxon>
        <taxon>lamiids</taxon>
        <taxon>Lamiales</taxon>
        <taxon>Pedaliaceae</taxon>
        <taxon>Sesamum</taxon>
    </lineage>
</organism>
<name>A0AAW2UJL7_9LAMI</name>
<evidence type="ECO:0000313" key="2">
    <source>
        <dbReference type="EMBL" id="KAL0417222.1"/>
    </source>
</evidence>
<dbReference type="EMBL" id="JACGWN010000012">
    <property type="protein sequence ID" value="KAL0417222.1"/>
    <property type="molecule type" value="Genomic_DNA"/>
</dbReference>
<protein>
    <submittedName>
        <fullName evidence="2">Uncharacterized protein</fullName>
    </submittedName>
</protein>
<reference evidence="2" key="1">
    <citation type="submission" date="2020-06" db="EMBL/GenBank/DDBJ databases">
        <authorList>
            <person name="Li T."/>
            <person name="Hu X."/>
            <person name="Zhang T."/>
            <person name="Song X."/>
            <person name="Zhang H."/>
            <person name="Dai N."/>
            <person name="Sheng W."/>
            <person name="Hou X."/>
            <person name="Wei L."/>
        </authorList>
    </citation>
    <scope>NUCLEOTIDE SEQUENCE</scope>
    <source>
        <strain evidence="2">KEN1</strain>
        <tissue evidence="2">Leaf</tissue>
    </source>
</reference>
<proteinExistence type="predicted"/>
<accession>A0AAW2UJL7</accession>
<comment type="caution">
    <text evidence="2">The sequence shown here is derived from an EMBL/GenBank/DDBJ whole genome shotgun (WGS) entry which is preliminary data.</text>
</comment>